<feature type="region of interest" description="Disordered" evidence="1">
    <location>
        <begin position="239"/>
        <end position="260"/>
    </location>
</feature>
<dbReference type="EMBL" id="JAADJZ010000012">
    <property type="protein sequence ID" value="KAF2871302.1"/>
    <property type="molecule type" value="Genomic_DNA"/>
</dbReference>
<comment type="caution">
    <text evidence="2">The sequence shown here is derived from an EMBL/GenBank/DDBJ whole genome shotgun (WGS) entry which is preliminary data.</text>
</comment>
<feature type="compositionally biased region" description="Basic residues" evidence="1">
    <location>
        <begin position="130"/>
        <end position="145"/>
    </location>
</feature>
<name>A0A7C8MEF4_9PLEO</name>
<keyword evidence="3" id="KW-1185">Reference proteome</keyword>
<evidence type="ECO:0000256" key="1">
    <source>
        <dbReference type="SAM" id="MobiDB-lite"/>
    </source>
</evidence>
<evidence type="ECO:0000313" key="2">
    <source>
        <dbReference type="EMBL" id="KAF2871302.1"/>
    </source>
</evidence>
<reference evidence="2 3" key="1">
    <citation type="submission" date="2020-01" db="EMBL/GenBank/DDBJ databases">
        <authorList>
            <consortium name="DOE Joint Genome Institute"/>
            <person name="Haridas S."/>
            <person name="Albert R."/>
            <person name="Binder M."/>
            <person name="Bloem J."/>
            <person name="Labutti K."/>
            <person name="Salamov A."/>
            <person name="Andreopoulos B."/>
            <person name="Baker S.E."/>
            <person name="Barry K."/>
            <person name="Bills G."/>
            <person name="Bluhm B.H."/>
            <person name="Cannon C."/>
            <person name="Castanera R."/>
            <person name="Culley D.E."/>
            <person name="Daum C."/>
            <person name="Ezra D."/>
            <person name="Gonzalez J.B."/>
            <person name="Henrissat B."/>
            <person name="Kuo A."/>
            <person name="Liang C."/>
            <person name="Lipzen A."/>
            <person name="Lutzoni F."/>
            <person name="Magnuson J."/>
            <person name="Mondo S."/>
            <person name="Nolan M."/>
            <person name="Ohm R."/>
            <person name="Pangilinan J."/>
            <person name="Park H.-J.H."/>
            <person name="Ramirez L."/>
            <person name="Alfaro M."/>
            <person name="Sun H."/>
            <person name="Tritt A."/>
            <person name="Yoshinaga Y."/>
            <person name="Zwiers L.-H.L."/>
            <person name="Turgeon B.G."/>
            <person name="Goodwin S.B."/>
            <person name="Spatafora J.W."/>
            <person name="Crous P.W."/>
            <person name="Grigoriev I.V."/>
        </authorList>
    </citation>
    <scope>NUCLEOTIDE SEQUENCE [LARGE SCALE GENOMIC DNA]</scope>
    <source>
        <strain evidence="2 3">CBS 611.86</strain>
    </source>
</reference>
<feature type="compositionally biased region" description="Polar residues" evidence="1">
    <location>
        <begin position="23"/>
        <end position="39"/>
    </location>
</feature>
<gene>
    <name evidence="2" type="ORF">BDV95DRAFT_521928</name>
</gene>
<dbReference type="AlphaFoldDB" id="A0A7C8MEF4"/>
<sequence length="434" mass="46241">MALSTRQPFAELGGTSRLHALSSAKNRQNAMTPNFSSPSGKPAPITGKRRAPAVFEDNDSENIDPSIFTSPTKRSKTGDAGFSKPSPFSLVTAPSKPSPTFTASPSIPSVRKALSSPNTTKSTPISHSRGSPKHKRVGLLSKRRVSSSPFRRVDPPSFTHNSSPALPFSIDAALSGTIPNYTPKTTPVATPAATPSNASALDDSMPKSWFFEIHEDTPEQEAANLMEHSAAVLDISSDDDDVTRKRNEELERGKENIPPPDFLAQLATTGSSTDAMQTGLEAVETEHVKLPRLRKIAQDAMEEDRAPLSDLNAADFYGEGCDGASFVTVDAGIERPSGLSKEVDFGVAEQELEKENEQEKQTVVDERVLVPAETTPEVAAAPVLEPTKAEEEAPIHIFADEPIATETPTPVQEVGSVPAPAAEAIPATSCTDVL</sequence>
<feature type="region of interest" description="Disordered" evidence="1">
    <location>
        <begin position="1"/>
        <end position="166"/>
    </location>
</feature>
<organism evidence="2 3">
    <name type="scientific">Massariosphaeria phaeospora</name>
    <dbReference type="NCBI Taxonomy" id="100035"/>
    <lineage>
        <taxon>Eukaryota</taxon>
        <taxon>Fungi</taxon>
        <taxon>Dikarya</taxon>
        <taxon>Ascomycota</taxon>
        <taxon>Pezizomycotina</taxon>
        <taxon>Dothideomycetes</taxon>
        <taxon>Pleosporomycetidae</taxon>
        <taxon>Pleosporales</taxon>
        <taxon>Pleosporales incertae sedis</taxon>
        <taxon>Massariosphaeria</taxon>
    </lineage>
</organism>
<accession>A0A7C8MEF4</accession>
<evidence type="ECO:0008006" key="4">
    <source>
        <dbReference type="Google" id="ProtNLM"/>
    </source>
</evidence>
<feature type="compositionally biased region" description="Polar residues" evidence="1">
    <location>
        <begin position="98"/>
        <end position="107"/>
    </location>
</feature>
<proteinExistence type="predicted"/>
<feature type="compositionally biased region" description="Basic and acidic residues" evidence="1">
    <location>
        <begin position="242"/>
        <end position="255"/>
    </location>
</feature>
<evidence type="ECO:0000313" key="3">
    <source>
        <dbReference type="Proteomes" id="UP000481861"/>
    </source>
</evidence>
<protein>
    <recommendedName>
        <fullName evidence="4">Thymidylate kinase</fullName>
    </recommendedName>
</protein>
<dbReference type="OrthoDB" id="425602at2759"/>
<feature type="compositionally biased region" description="Polar residues" evidence="1">
    <location>
        <begin position="115"/>
        <end position="129"/>
    </location>
</feature>
<dbReference type="Proteomes" id="UP000481861">
    <property type="component" value="Unassembled WGS sequence"/>
</dbReference>